<reference evidence="3" key="1">
    <citation type="journal article" date="2014" name="Int. J. Syst. Evol. Microbiol.">
        <title>Complete genome sequence of Corynebacterium casei LMG S-19264T (=DSM 44701T), isolated from a smear-ripened cheese.</title>
        <authorList>
            <consortium name="US DOE Joint Genome Institute (JGI-PGF)"/>
            <person name="Walter F."/>
            <person name="Albersmeier A."/>
            <person name="Kalinowski J."/>
            <person name="Ruckert C."/>
        </authorList>
    </citation>
    <scope>NUCLEOTIDE SEQUENCE</scope>
    <source>
        <strain evidence="3">CGMCC 1.15493</strain>
    </source>
</reference>
<dbReference type="Gene3D" id="3.90.550.10">
    <property type="entry name" value="Spore Coat Polysaccharide Biosynthesis Protein SpsA, Chain A"/>
    <property type="match status" value="1"/>
</dbReference>
<comment type="caution">
    <text evidence="3">The sequence shown here is derived from an EMBL/GenBank/DDBJ whole genome shotgun (WGS) entry which is preliminary data.</text>
</comment>
<proteinExistence type="predicted"/>
<dbReference type="InterPro" id="IPR029044">
    <property type="entry name" value="Nucleotide-diphossugar_trans"/>
</dbReference>
<name>A0A916XZD3_9HYPH</name>
<evidence type="ECO:0000313" key="4">
    <source>
        <dbReference type="Proteomes" id="UP000613160"/>
    </source>
</evidence>
<dbReference type="CDD" id="cd00761">
    <property type="entry name" value="Glyco_tranf_GTA_type"/>
    <property type="match status" value="1"/>
</dbReference>
<dbReference type="RefSeq" id="WP_188851794.1">
    <property type="nucleotide sequence ID" value="NZ_BMJJ01000006.1"/>
</dbReference>
<gene>
    <name evidence="3" type="ORF">GCM10011335_28730</name>
</gene>
<dbReference type="Proteomes" id="UP000613160">
    <property type="component" value="Unassembled WGS sequence"/>
</dbReference>
<feature type="domain" description="Glycosyltransferase 2-like" evidence="2">
    <location>
        <begin position="5"/>
        <end position="114"/>
    </location>
</feature>
<evidence type="ECO:0000313" key="3">
    <source>
        <dbReference type="EMBL" id="GGD24044.1"/>
    </source>
</evidence>
<dbReference type="InterPro" id="IPR001173">
    <property type="entry name" value="Glyco_trans_2-like"/>
</dbReference>
<dbReference type="SUPFAM" id="SSF53448">
    <property type="entry name" value="Nucleotide-diphospho-sugar transferases"/>
    <property type="match status" value="1"/>
</dbReference>
<sequence length="330" mass="35637">MDSVSVVIAAMNARDTIGRAVRSALAEAEVAEVVVVDDGSRDDTAATARAADDGSGRLAVLELGKNRGPSAARNHAIAHSQAPLIAILDADDFLLPGRFKPMLAEDDWDFVADNILFVDAAWPALDSIEAPRFAPEPRFLDLAGFIEGNISRRGKERGEIGFLKPVMRRRFLAEHGLSYREEMRLGEDYDLYARALICGARYKILHSVGYGAVVRANSLSGRHRTVDLHCLADADAAMLADPQLTGRARRLVAEHEAHVRGRFELRRFLDQKSERGLAQAGLAALARPAALPAVVLGIARDKFDALQRRGAGSGPAAPLPPRTLMPGRAA</sequence>
<dbReference type="Pfam" id="PF00535">
    <property type="entry name" value="Glycos_transf_2"/>
    <property type="match status" value="1"/>
</dbReference>
<keyword evidence="4" id="KW-1185">Reference proteome</keyword>
<organism evidence="3 4">
    <name type="scientific">Aureimonas glaciei</name>
    <dbReference type="NCBI Taxonomy" id="1776957"/>
    <lineage>
        <taxon>Bacteria</taxon>
        <taxon>Pseudomonadati</taxon>
        <taxon>Pseudomonadota</taxon>
        <taxon>Alphaproteobacteria</taxon>
        <taxon>Hyphomicrobiales</taxon>
        <taxon>Aurantimonadaceae</taxon>
        <taxon>Aureimonas</taxon>
    </lineage>
</organism>
<accession>A0A916XZD3</accession>
<dbReference type="GO" id="GO:0016740">
    <property type="term" value="F:transferase activity"/>
    <property type="evidence" value="ECO:0007669"/>
    <property type="project" value="UniProtKB-KW"/>
</dbReference>
<feature type="region of interest" description="Disordered" evidence="1">
    <location>
        <begin position="309"/>
        <end position="330"/>
    </location>
</feature>
<dbReference type="PANTHER" id="PTHR43685:SF2">
    <property type="entry name" value="GLYCOSYLTRANSFERASE 2-LIKE DOMAIN-CONTAINING PROTEIN"/>
    <property type="match status" value="1"/>
</dbReference>
<keyword evidence="3" id="KW-0808">Transferase</keyword>
<evidence type="ECO:0000259" key="2">
    <source>
        <dbReference type="Pfam" id="PF00535"/>
    </source>
</evidence>
<dbReference type="AlphaFoldDB" id="A0A916XZD3"/>
<reference evidence="3" key="2">
    <citation type="submission" date="2020-09" db="EMBL/GenBank/DDBJ databases">
        <authorList>
            <person name="Sun Q."/>
            <person name="Zhou Y."/>
        </authorList>
    </citation>
    <scope>NUCLEOTIDE SEQUENCE</scope>
    <source>
        <strain evidence="3">CGMCC 1.15493</strain>
    </source>
</reference>
<dbReference type="PANTHER" id="PTHR43685">
    <property type="entry name" value="GLYCOSYLTRANSFERASE"/>
    <property type="match status" value="1"/>
</dbReference>
<dbReference type="EMBL" id="BMJJ01000006">
    <property type="protein sequence ID" value="GGD24044.1"/>
    <property type="molecule type" value="Genomic_DNA"/>
</dbReference>
<evidence type="ECO:0000256" key="1">
    <source>
        <dbReference type="SAM" id="MobiDB-lite"/>
    </source>
</evidence>
<dbReference type="InterPro" id="IPR050834">
    <property type="entry name" value="Glycosyltransf_2"/>
</dbReference>
<protein>
    <submittedName>
        <fullName evidence="3">Glycosyl transferase family A</fullName>
    </submittedName>
</protein>